<comment type="caution">
    <text evidence="10">The sequence shown here is derived from an EMBL/GenBank/DDBJ whole genome shotgun (WGS) entry which is preliminary data.</text>
</comment>
<evidence type="ECO:0000256" key="4">
    <source>
        <dbReference type="ARBA" id="ARBA00022833"/>
    </source>
</evidence>
<keyword evidence="3 6" id="KW-0863">Zinc-finger</keyword>
<sequence>MADPADPADSAGPSQPTMTSRTSTRTRVKSQRAIESEDTNRLIARAKAAQMQTQSQSETGTGADPLAHAGEGEGTEQNGTKSKGKAGKSQGKGKANAKARGKGKGKGKEEVWCICRSSEADGPMIECGECNDWFHFSCVGLEEDEAERIHKYICPNCEETTGEKSTNVFDITTFRSPSPPPGLPPTKKRRTKRESQPVEQSDSGDNHIERESEASASDASSHASDRSASPPKRQRREAEAGGVTKAKKPRLPSISVAVEKPDAAPRKQSATIKTKTAAALPGPRQFALDKLPAVIKALLVDLSEDDVRTYVAELESGLWLAFKETKDGKDVAGPRYKRASLQQTVRGKEDTAAIRLGRDGFEKVEDVHETELRLLARQEEAARERERRLAEEREREKEEEKTRRESVGAPVHEKPESPRAMQSPMQTQRSTFSATPRRESEVLSPSRTTVALTSAWGGGGDELKDDEPVSYDQDQALDLSDIVPEPEADEDEDMVVDEPEVVTEAQPVWSGGVTTSSATPPAVARLISDVKPSPNSSWSLLLPHSTIALSGRVPTKTSLKYIADSRLNTSREVFVVCFMLDPQAAEEEIKAWENIIEYHVSRDRHAIYHPYGTGKPPRYAAKELYLVPLRPSDPIPDFTSLFDGFALEENRPRSVFLGVFIANRESAEPTPTPMPVPTSTIGVGVGHPLPAAPPAASIPNLPNDQLQALMASLNPSAIQSLLANPPPAPAPAPVFGATPPYLEAPPYPPQGYNAYNPPPPAPYPGHPMPPPPPRANHWEAQARPPRPRPRPRNGTRGTAPPTDSGMVSVTMAGVGGAGDDGDSQLLFPRDLVKLPDTPTTPHRGLLSTLSRFIPGGSPSKPRSTALPGASERQEAEQVQLQEQGQGEVDTQLDADAGANEAGLMPSKEPETEPDVMITVDGEEAQAEGRGPEGEPEVSDEDAEEGAEDEYEVELIVDHRVGKPAGKFVYLVSWKGYGPEHNTWEPEENVEHAQELLHAYWSKQPKPDLVKEKRGRDSAAPSSSRKAARMGQANGSGAGAGASRRKAIPVDDDDDAIELSYAETHVDPVDKFMDVDDWEDLVDNVDSMERVADGSLSIYLTMKTGERVGVKTDVAYKRCPQKILAFYESHLKWSVQTA</sequence>
<dbReference type="Gene3D" id="3.30.40.10">
    <property type="entry name" value="Zinc/RING finger domain, C3HC4 (zinc finger)"/>
    <property type="match status" value="1"/>
</dbReference>
<feature type="compositionally biased region" description="Low complexity" evidence="7">
    <location>
        <begin position="876"/>
        <end position="888"/>
    </location>
</feature>
<dbReference type="GO" id="GO:0006338">
    <property type="term" value="P:chromatin remodeling"/>
    <property type="evidence" value="ECO:0007669"/>
    <property type="project" value="UniProtKB-ARBA"/>
</dbReference>
<feature type="compositionally biased region" description="Low complexity" evidence="7">
    <location>
        <begin position="1"/>
        <end position="23"/>
    </location>
</feature>
<dbReference type="PROSITE" id="PS50016">
    <property type="entry name" value="ZF_PHD_2"/>
    <property type="match status" value="1"/>
</dbReference>
<dbReference type="InterPro" id="IPR019786">
    <property type="entry name" value="Zinc_finger_PHD-type_CS"/>
</dbReference>
<keyword evidence="2" id="KW-0479">Metal-binding</keyword>
<dbReference type="InterPro" id="IPR013083">
    <property type="entry name" value="Znf_RING/FYVE/PHD"/>
</dbReference>
<dbReference type="Pfam" id="PF07744">
    <property type="entry name" value="SPOC"/>
    <property type="match status" value="1"/>
</dbReference>
<name>A0A427Y3J7_9TREE</name>
<dbReference type="PROSITE" id="PS01359">
    <property type="entry name" value="ZF_PHD_1"/>
    <property type="match status" value="1"/>
</dbReference>
<evidence type="ECO:0000256" key="6">
    <source>
        <dbReference type="PROSITE-ProRule" id="PRU00146"/>
    </source>
</evidence>
<dbReference type="InterPro" id="IPR016197">
    <property type="entry name" value="Chromo-like_dom_sf"/>
</dbReference>
<dbReference type="SUPFAM" id="SSF57903">
    <property type="entry name" value="FYVE/PHD zinc finger"/>
    <property type="match status" value="1"/>
</dbReference>
<dbReference type="OrthoDB" id="436852at2759"/>
<dbReference type="STRING" id="1890683.A0A427Y3J7"/>
<dbReference type="CDD" id="cd00024">
    <property type="entry name" value="CD_CSD"/>
    <property type="match status" value="1"/>
</dbReference>
<evidence type="ECO:0000259" key="8">
    <source>
        <dbReference type="PROSITE" id="PS50013"/>
    </source>
</evidence>
<dbReference type="Pfam" id="PF01393">
    <property type="entry name" value="Chromo_shadow"/>
    <property type="match status" value="1"/>
</dbReference>
<dbReference type="CDD" id="cd21538">
    <property type="entry name" value="SPOC_TFIIS"/>
    <property type="match status" value="1"/>
</dbReference>
<dbReference type="InterPro" id="IPR011011">
    <property type="entry name" value="Znf_FYVE_PHD"/>
</dbReference>
<dbReference type="InterPro" id="IPR001965">
    <property type="entry name" value="Znf_PHD"/>
</dbReference>
<feature type="compositionally biased region" description="Polar residues" evidence="7">
    <location>
        <begin position="443"/>
        <end position="452"/>
    </location>
</feature>
<protein>
    <recommendedName>
        <fullName evidence="12">Transcription factor BYE1</fullName>
    </recommendedName>
</protein>
<dbReference type="InterPro" id="IPR008251">
    <property type="entry name" value="Chromo_shadow_dom"/>
</dbReference>
<feature type="region of interest" description="Disordered" evidence="7">
    <location>
        <begin position="1003"/>
        <end position="1046"/>
    </location>
</feature>
<reference evidence="10 11" key="1">
    <citation type="submission" date="2018-11" db="EMBL/GenBank/DDBJ databases">
        <title>Genome sequence of Saitozyma podzolica DSM 27192.</title>
        <authorList>
            <person name="Aliyu H."/>
            <person name="Gorte O."/>
            <person name="Ochsenreither K."/>
        </authorList>
    </citation>
    <scope>NUCLEOTIDE SEQUENCE [LARGE SCALE GENOMIC DNA]</scope>
    <source>
        <strain evidence="10 11">DSM 27192</strain>
    </source>
</reference>
<feature type="compositionally biased region" description="Low complexity" evidence="7">
    <location>
        <begin position="214"/>
        <end position="229"/>
    </location>
</feature>
<feature type="region of interest" description="Disordered" evidence="7">
    <location>
        <begin position="168"/>
        <end position="276"/>
    </location>
</feature>
<evidence type="ECO:0000259" key="9">
    <source>
        <dbReference type="PROSITE" id="PS50016"/>
    </source>
</evidence>
<dbReference type="InterPro" id="IPR019787">
    <property type="entry name" value="Znf_PHD-finger"/>
</dbReference>
<keyword evidence="4" id="KW-0862">Zinc</keyword>
<proteinExistence type="predicted"/>
<dbReference type="InterPro" id="IPR051219">
    <property type="entry name" value="Heterochromatin_chromo-domain"/>
</dbReference>
<feature type="compositionally biased region" description="Basic and acidic residues" evidence="7">
    <location>
        <begin position="204"/>
        <end position="213"/>
    </location>
</feature>
<feature type="region of interest" description="Disordered" evidence="7">
    <location>
        <begin position="388"/>
        <end position="465"/>
    </location>
</feature>
<dbReference type="Pfam" id="PF00385">
    <property type="entry name" value="Chromo"/>
    <property type="match status" value="1"/>
</dbReference>
<feature type="compositionally biased region" description="Low complexity" evidence="7">
    <location>
        <begin position="1017"/>
        <end position="1032"/>
    </location>
</feature>
<comment type="subcellular location">
    <subcellularLocation>
        <location evidence="1">Nucleus</location>
    </subcellularLocation>
</comment>
<evidence type="ECO:0000313" key="10">
    <source>
        <dbReference type="EMBL" id="RSH85651.1"/>
    </source>
</evidence>
<dbReference type="SUPFAM" id="SSF54160">
    <property type="entry name" value="Chromo domain-like"/>
    <property type="match status" value="2"/>
</dbReference>
<dbReference type="PROSITE" id="PS50013">
    <property type="entry name" value="CHROMO_2"/>
    <property type="match status" value="1"/>
</dbReference>
<dbReference type="SMART" id="SM00298">
    <property type="entry name" value="CHROMO"/>
    <property type="match status" value="1"/>
</dbReference>
<feature type="compositionally biased region" description="Basic and acidic residues" evidence="7">
    <location>
        <begin position="1004"/>
        <end position="1016"/>
    </location>
</feature>
<dbReference type="SMART" id="SM00300">
    <property type="entry name" value="ChSh"/>
    <property type="match status" value="1"/>
</dbReference>
<feature type="region of interest" description="Disordered" evidence="7">
    <location>
        <begin position="752"/>
        <end position="949"/>
    </location>
</feature>
<feature type="compositionally biased region" description="Pro residues" evidence="7">
    <location>
        <begin position="756"/>
        <end position="774"/>
    </location>
</feature>
<evidence type="ECO:0000256" key="7">
    <source>
        <dbReference type="SAM" id="MobiDB-lite"/>
    </source>
</evidence>
<dbReference type="InterPro" id="IPR000953">
    <property type="entry name" value="Chromo/chromo_shadow_dom"/>
</dbReference>
<keyword evidence="11" id="KW-1185">Reference proteome</keyword>
<dbReference type="InterPro" id="IPR012921">
    <property type="entry name" value="SPOC_C"/>
</dbReference>
<accession>A0A427Y3J7</accession>
<feature type="compositionally biased region" description="Polar residues" evidence="7">
    <location>
        <begin position="423"/>
        <end position="434"/>
    </location>
</feature>
<evidence type="ECO:0008006" key="12">
    <source>
        <dbReference type="Google" id="ProtNLM"/>
    </source>
</evidence>
<feature type="region of interest" description="Disordered" evidence="7">
    <location>
        <begin position="1"/>
        <end position="109"/>
    </location>
</feature>
<dbReference type="Gene3D" id="2.40.50.40">
    <property type="match status" value="2"/>
</dbReference>
<dbReference type="PANTHER" id="PTHR22812">
    <property type="entry name" value="CHROMOBOX PROTEIN"/>
    <property type="match status" value="1"/>
</dbReference>
<evidence type="ECO:0000256" key="5">
    <source>
        <dbReference type="ARBA" id="ARBA00023242"/>
    </source>
</evidence>
<dbReference type="SMART" id="SM00249">
    <property type="entry name" value="PHD"/>
    <property type="match status" value="1"/>
</dbReference>
<feature type="domain" description="PHD-type" evidence="9">
    <location>
        <begin position="110"/>
        <end position="160"/>
    </location>
</feature>
<evidence type="ECO:0000256" key="3">
    <source>
        <dbReference type="ARBA" id="ARBA00022771"/>
    </source>
</evidence>
<feature type="compositionally biased region" description="Acidic residues" evidence="7">
    <location>
        <begin position="933"/>
        <end position="949"/>
    </location>
</feature>
<keyword evidence="5" id="KW-0539">Nucleus</keyword>
<dbReference type="GO" id="GO:0005634">
    <property type="term" value="C:nucleus"/>
    <property type="evidence" value="ECO:0007669"/>
    <property type="project" value="UniProtKB-SubCell"/>
</dbReference>
<organism evidence="10 11">
    <name type="scientific">Saitozyma podzolica</name>
    <dbReference type="NCBI Taxonomy" id="1890683"/>
    <lineage>
        <taxon>Eukaryota</taxon>
        <taxon>Fungi</taxon>
        <taxon>Dikarya</taxon>
        <taxon>Basidiomycota</taxon>
        <taxon>Agaricomycotina</taxon>
        <taxon>Tremellomycetes</taxon>
        <taxon>Tremellales</taxon>
        <taxon>Trimorphomycetaceae</taxon>
        <taxon>Saitozyma</taxon>
    </lineage>
</organism>
<dbReference type="Proteomes" id="UP000279259">
    <property type="component" value="Unassembled WGS sequence"/>
</dbReference>
<evidence type="ECO:0000313" key="11">
    <source>
        <dbReference type="Proteomes" id="UP000279259"/>
    </source>
</evidence>
<dbReference type="GO" id="GO:0008270">
    <property type="term" value="F:zinc ion binding"/>
    <property type="evidence" value="ECO:0007669"/>
    <property type="project" value="UniProtKB-KW"/>
</dbReference>
<evidence type="ECO:0000256" key="1">
    <source>
        <dbReference type="ARBA" id="ARBA00004123"/>
    </source>
</evidence>
<feature type="compositionally biased region" description="Basic and acidic residues" evidence="7">
    <location>
        <begin position="388"/>
        <end position="417"/>
    </location>
</feature>
<feature type="domain" description="Chromo" evidence="8">
    <location>
        <begin position="950"/>
        <end position="1003"/>
    </location>
</feature>
<feature type="compositionally biased region" description="Basic residues" evidence="7">
    <location>
        <begin position="95"/>
        <end position="105"/>
    </location>
</feature>
<evidence type="ECO:0000256" key="2">
    <source>
        <dbReference type="ARBA" id="ARBA00022723"/>
    </source>
</evidence>
<dbReference type="EMBL" id="RSCD01000019">
    <property type="protein sequence ID" value="RSH85651.1"/>
    <property type="molecule type" value="Genomic_DNA"/>
</dbReference>
<dbReference type="CDD" id="cd18657">
    <property type="entry name" value="CSD_Swi6"/>
    <property type="match status" value="1"/>
</dbReference>
<dbReference type="Pfam" id="PF00628">
    <property type="entry name" value="PHD"/>
    <property type="match status" value="1"/>
</dbReference>
<feature type="compositionally biased region" description="Polar residues" evidence="7">
    <location>
        <begin position="50"/>
        <end position="60"/>
    </location>
</feature>
<dbReference type="AlphaFoldDB" id="A0A427Y3J7"/>
<dbReference type="InterPro" id="IPR023780">
    <property type="entry name" value="Chromo_domain"/>
</dbReference>
<gene>
    <name evidence="10" type="ORF">EHS25_003791</name>
</gene>